<sequence length="128" mass="14833">MVKKEGFNFSFDTQKCEVCGGKCCTGSEGYVFVSIQEMLEIAYMLGMEFEEFTHKFVRKIGYKFSFIEKPCDDGLACVFYDNGKCRIYAKRPKQCKDFPFWEGYKQENLTSQDSKSLQKECIGVCFES</sequence>
<dbReference type="PANTHER" id="PTHR35866">
    <property type="entry name" value="PUTATIVE-RELATED"/>
    <property type="match status" value="1"/>
</dbReference>
<reference evidence="1 2" key="1">
    <citation type="submission" date="2018-04" db="EMBL/GenBank/DDBJ databases">
        <title>Novel Campyloabacter and Helicobacter Species and Strains.</title>
        <authorList>
            <person name="Mannion A.J."/>
            <person name="Shen Z."/>
            <person name="Fox J.G."/>
        </authorList>
    </citation>
    <scope>NUCLEOTIDE SEQUENCE [LARGE SCALE GENOMIC DNA]</scope>
    <source>
        <strain evidence="1 2">MIT 12-6600</strain>
    </source>
</reference>
<dbReference type="PANTHER" id="PTHR35866:SF1">
    <property type="entry name" value="YKGJ FAMILY CYSTEINE CLUSTER PROTEIN"/>
    <property type="match status" value="1"/>
</dbReference>
<proteinExistence type="predicted"/>
<evidence type="ECO:0000313" key="1">
    <source>
        <dbReference type="EMBL" id="RDU67430.1"/>
    </source>
</evidence>
<dbReference type="Pfam" id="PF03692">
    <property type="entry name" value="CxxCxxCC"/>
    <property type="match status" value="1"/>
</dbReference>
<accession>A0A3D8IR28</accession>
<dbReference type="AlphaFoldDB" id="A0A3D8IR28"/>
<comment type="caution">
    <text evidence="1">The sequence shown here is derived from an EMBL/GenBank/DDBJ whole genome shotgun (WGS) entry which is preliminary data.</text>
</comment>
<dbReference type="OrthoDB" id="9810361at2"/>
<dbReference type="Proteomes" id="UP000256514">
    <property type="component" value="Unassembled WGS sequence"/>
</dbReference>
<gene>
    <name evidence="1" type="ORF">CQA54_04170</name>
</gene>
<dbReference type="InterPro" id="IPR005358">
    <property type="entry name" value="Puta_zinc/iron-chelating_dom"/>
</dbReference>
<organism evidence="1 2">
    <name type="scientific">Helicobacter equorum</name>
    <dbReference type="NCBI Taxonomy" id="361872"/>
    <lineage>
        <taxon>Bacteria</taxon>
        <taxon>Pseudomonadati</taxon>
        <taxon>Campylobacterota</taxon>
        <taxon>Epsilonproteobacteria</taxon>
        <taxon>Campylobacterales</taxon>
        <taxon>Helicobacteraceae</taxon>
        <taxon>Helicobacter</taxon>
    </lineage>
</organism>
<name>A0A3D8IR28_9HELI</name>
<evidence type="ECO:0008006" key="3">
    <source>
        <dbReference type="Google" id="ProtNLM"/>
    </source>
</evidence>
<keyword evidence="2" id="KW-1185">Reference proteome</keyword>
<protein>
    <recommendedName>
        <fullName evidence="3">YkgJ family cysteine cluster protein</fullName>
    </recommendedName>
</protein>
<evidence type="ECO:0000313" key="2">
    <source>
        <dbReference type="Proteomes" id="UP000256514"/>
    </source>
</evidence>
<dbReference type="EMBL" id="NXLT01000003">
    <property type="protein sequence ID" value="RDU67430.1"/>
    <property type="molecule type" value="Genomic_DNA"/>
</dbReference>